<dbReference type="RefSeq" id="WP_006974062.1">
    <property type="nucleotide sequence ID" value="NZ_ABCS01000058.1"/>
</dbReference>
<evidence type="ECO:0000259" key="9">
    <source>
        <dbReference type="PROSITE" id="PS51007"/>
    </source>
</evidence>
<keyword evidence="5 6" id="KW-0408">Iron</keyword>
<feature type="compositionally biased region" description="Pro residues" evidence="7">
    <location>
        <begin position="415"/>
        <end position="430"/>
    </location>
</feature>
<dbReference type="PROSITE" id="PS51007">
    <property type="entry name" value="CYTC"/>
    <property type="match status" value="1"/>
</dbReference>
<evidence type="ECO:0000313" key="10">
    <source>
        <dbReference type="EMBL" id="EDM76775.1"/>
    </source>
</evidence>
<dbReference type="Pfam" id="PF03150">
    <property type="entry name" value="CCP_MauG"/>
    <property type="match status" value="1"/>
</dbReference>
<dbReference type="SUPFAM" id="SSF46626">
    <property type="entry name" value="Cytochrome c"/>
    <property type="match status" value="2"/>
</dbReference>
<reference evidence="10 11" key="1">
    <citation type="submission" date="2007-06" db="EMBL/GenBank/DDBJ databases">
        <authorList>
            <person name="Shimkets L."/>
            <person name="Ferriera S."/>
            <person name="Johnson J."/>
            <person name="Kravitz S."/>
            <person name="Beeson K."/>
            <person name="Sutton G."/>
            <person name="Rogers Y.-H."/>
            <person name="Friedman R."/>
            <person name="Frazier M."/>
            <person name="Venter J.C."/>
        </authorList>
    </citation>
    <scope>NUCLEOTIDE SEQUENCE [LARGE SCALE GENOMIC DNA]</scope>
    <source>
        <strain evidence="10 11">SIR-1</strain>
    </source>
</reference>
<dbReference type="GO" id="GO:0046872">
    <property type="term" value="F:metal ion binding"/>
    <property type="evidence" value="ECO:0007669"/>
    <property type="project" value="UniProtKB-KW"/>
</dbReference>
<keyword evidence="4" id="KW-0560">Oxidoreductase</keyword>
<name>A6GBH1_9BACT</name>
<dbReference type="InterPro" id="IPR004852">
    <property type="entry name" value="Di-haem_cyt_c_peroxidsae"/>
</dbReference>
<keyword evidence="10" id="KW-0575">Peroxidase</keyword>
<evidence type="ECO:0000256" key="4">
    <source>
        <dbReference type="ARBA" id="ARBA00023002"/>
    </source>
</evidence>
<feature type="domain" description="Cytochrome c" evidence="9">
    <location>
        <begin position="267"/>
        <end position="456"/>
    </location>
</feature>
<feature type="chain" id="PRO_5002697734" evidence="8">
    <location>
        <begin position="25"/>
        <end position="479"/>
    </location>
</feature>
<evidence type="ECO:0000256" key="8">
    <source>
        <dbReference type="SAM" id="SignalP"/>
    </source>
</evidence>
<dbReference type="eggNOG" id="COG1858">
    <property type="taxonomic scope" value="Bacteria"/>
</dbReference>
<gene>
    <name evidence="10" type="ORF">PPSIR1_18777</name>
</gene>
<keyword evidence="11" id="KW-1185">Reference proteome</keyword>
<dbReference type="GO" id="GO:0020037">
    <property type="term" value="F:heme binding"/>
    <property type="evidence" value="ECO:0007669"/>
    <property type="project" value="InterPro"/>
</dbReference>
<dbReference type="InterPro" id="IPR009056">
    <property type="entry name" value="Cyt_c-like_dom"/>
</dbReference>
<dbReference type="PANTHER" id="PTHR30600">
    <property type="entry name" value="CYTOCHROME C PEROXIDASE-RELATED"/>
    <property type="match status" value="1"/>
</dbReference>
<evidence type="ECO:0000256" key="7">
    <source>
        <dbReference type="SAM" id="MobiDB-lite"/>
    </source>
</evidence>
<dbReference type="GO" id="GO:0030313">
    <property type="term" value="C:cell envelope"/>
    <property type="evidence" value="ECO:0007669"/>
    <property type="project" value="UniProtKB-SubCell"/>
</dbReference>
<sequence length="479" mass="50272">MPKRAVHRLLLPTSALALAATAVACDPSEEEALVREVQGAIDDEALEPLPAPPSVRPELVELGRSLAFDKELSGNRNIACLSCHHPELASADGRHLPQGVGGAGLGPLREGGAVIPRNAPALFNLHTFENMFWDGRVAVDGQGRIVSPAGQQLTPEMEAVFEFGVVSAQAMFPVTSREEMRGEAGDNELADLADDDFTGIWAGIMDRLGGIPAYVELFEAAYPGEPFEQMSFAHAANAIAAFEIVAFDARDSPWESFVAGDAGALSQVELRGARVFFQVGCTDCHSGAAMSDFEFHNIGLAQFGPGTGHGPGGLDDYGREGVTGNPDDRYDFRTPPLFNVGLTAPYGHAGQFEGLRAHLLQYTNPAARRRDYAIEEHVVESELWPTLLDNADEVLAELSPDADIDFGPGGGGPGGPQPPGGPGGPQPPGGPGGVGGPGPDAGDPIDDLLDFMHALTDPSAGDRREWVPDGVPSGLPVAD</sequence>
<dbReference type="Gene3D" id="1.10.760.10">
    <property type="entry name" value="Cytochrome c-like domain"/>
    <property type="match status" value="2"/>
</dbReference>
<dbReference type="EMBL" id="ABCS01000058">
    <property type="protein sequence ID" value="EDM76775.1"/>
    <property type="molecule type" value="Genomic_DNA"/>
</dbReference>
<comment type="caution">
    <text evidence="10">The sequence shown here is derived from an EMBL/GenBank/DDBJ whole genome shotgun (WGS) entry which is preliminary data.</text>
</comment>
<evidence type="ECO:0000313" key="11">
    <source>
        <dbReference type="Proteomes" id="UP000005801"/>
    </source>
</evidence>
<dbReference type="InterPro" id="IPR051395">
    <property type="entry name" value="Cytochrome_c_Peroxidase/MauG"/>
</dbReference>
<dbReference type="STRING" id="391625.PPSIR1_18777"/>
<keyword evidence="8" id="KW-0732">Signal</keyword>
<organism evidence="10 11">
    <name type="scientific">Plesiocystis pacifica SIR-1</name>
    <dbReference type="NCBI Taxonomy" id="391625"/>
    <lineage>
        <taxon>Bacteria</taxon>
        <taxon>Pseudomonadati</taxon>
        <taxon>Myxococcota</taxon>
        <taxon>Polyangia</taxon>
        <taxon>Nannocystales</taxon>
        <taxon>Nannocystaceae</taxon>
        <taxon>Plesiocystis</taxon>
    </lineage>
</organism>
<evidence type="ECO:0000256" key="2">
    <source>
        <dbReference type="ARBA" id="ARBA00022617"/>
    </source>
</evidence>
<feature type="signal peptide" evidence="8">
    <location>
        <begin position="1"/>
        <end position="24"/>
    </location>
</feature>
<dbReference type="PROSITE" id="PS51257">
    <property type="entry name" value="PROKAR_LIPOPROTEIN"/>
    <property type="match status" value="1"/>
</dbReference>
<evidence type="ECO:0000256" key="6">
    <source>
        <dbReference type="PROSITE-ProRule" id="PRU00433"/>
    </source>
</evidence>
<feature type="region of interest" description="Disordered" evidence="7">
    <location>
        <begin position="400"/>
        <end position="479"/>
    </location>
</feature>
<keyword evidence="2 6" id="KW-0349">Heme</keyword>
<evidence type="ECO:0000256" key="3">
    <source>
        <dbReference type="ARBA" id="ARBA00022723"/>
    </source>
</evidence>
<keyword evidence="3 6" id="KW-0479">Metal-binding</keyword>
<comment type="subcellular location">
    <subcellularLocation>
        <location evidence="1">Cell envelope</location>
    </subcellularLocation>
</comment>
<dbReference type="AlphaFoldDB" id="A6GBH1"/>
<evidence type="ECO:0000256" key="5">
    <source>
        <dbReference type="ARBA" id="ARBA00023004"/>
    </source>
</evidence>
<protein>
    <submittedName>
        <fullName evidence="10">Di-haem cytochrome c peroxidase</fullName>
    </submittedName>
</protein>
<dbReference type="InterPro" id="IPR036909">
    <property type="entry name" value="Cyt_c-like_dom_sf"/>
</dbReference>
<dbReference type="GO" id="GO:0009055">
    <property type="term" value="F:electron transfer activity"/>
    <property type="evidence" value="ECO:0007669"/>
    <property type="project" value="InterPro"/>
</dbReference>
<dbReference type="GO" id="GO:0004130">
    <property type="term" value="F:cytochrome-c peroxidase activity"/>
    <property type="evidence" value="ECO:0007669"/>
    <property type="project" value="TreeGrafter"/>
</dbReference>
<proteinExistence type="predicted"/>
<evidence type="ECO:0000256" key="1">
    <source>
        <dbReference type="ARBA" id="ARBA00004196"/>
    </source>
</evidence>
<accession>A6GBH1</accession>
<dbReference type="Proteomes" id="UP000005801">
    <property type="component" value="Unassembled WGS sequence"/>
</dbReference>